<evidence type="ECO:0000259" key="9">
    <source>
        <dbReference type="PROSITE" id="PS51007"/>
    </source>
</evidence>
<reference evidence="10 11" key="1">
    <citation type="submission" date="2023-07" db="EMBL/GenBank/DDBJ databases">
        <title>Genomic Encyclopedia of Type Strains, Phase IV (KMG-IV): sequencing the most valuable type-strain genomes for metagenomic binning, comparative biology and taxonomic classification.</title>
        <authorList>
            <person name="Goeker M."/>
        </authorList>
    </citation>
    <scope>NUCLEOTIDE SEQUENCE [LARGE SCALE GENOMIC DNA]</scope>
    <source>
        <strain evidence="10 11">DSM 23948</strain>
    </source>
</reference>
<gene>
    <name evidence="10" type="ORF">J2S07_003443</name>
</gene>
<evidence type="ECO:0000256" key="1">
    <source>
        <dbReference type="ARBA" id="ARBA00022448"/>
    </source>
</evidence>
<dbReference type="PROSITE" id="PS51007">
    <property type="entry name" value="CYTC"/>
    <property type="match status" value="1"/>
</dbReference>
<evidence type="ECO:0000313" key="10">
    <source>
        <dbReference type="EMBL" id="MDQ0157115.1"/>
    </source>
</evidence>
<dbReference type="InterPro" id="IPR051811">
    <property type="entry name" value="Cytochrome_c550/c551-like"/>
</dbReference>
<dbReference type="Proteomes" id="UP001231362">
    <property type="component" value="Unassembled WGS sequence"/>
</dbReference>
<evidence type="ECO:0000256" key="8">
    <source>
        <dbReference type="SAM" id="SignalP"/>
    </source>
</evidence>
<dbReference type="NCBIfam" id="NF045774">
    <property type="entry name" value="cytochro_C551"/>
    <property type="match status" value="1"/>
</dbReference>
<protein>
    <submittedName>
        <fullName evidence="10">Cytochrome c551</fullName>
    </submittedName>
</protein>
<accession>A0ABT9V838</accession>
<keyword evidence="8" id="KW-0732">Signal</keyword>
<dbReference type="Pfam" id="PF13442">
    <property type="entry name" value="Cytochrome_CBB3"/>
    <property type="match status" value="1"/>
</dbReference>
<dbReference type="InterPro" id="IPR009056">
    <property type="entry name" value="Cyt_c-like_dom"/>
</dbReference>
<feature type="compositionally biased region" description="Basic and acidic residues" evidence="7">
    <location>
        <begin position="26"/>
        <end position="43"/>
    </location>
</feature>
<organism evidence="10 11">
    <name type="scientific">Anoxybacillus andreesenii</name>
    <dbReference type="NCBI Taxonomy" id="1325932"/>
    <lineage>
        <taxon>Bacteria</taxon>
        <taxon>Bacillati</taxon>
        <taxon>Bacillota</taxon>
        <taxon>Bacilli</taxon>
        <taxon>Bacillales</taxon>
        <taxon>Anoxybacillaceae</taxon>
        <taxon>Anoxybacillus</taxon>
    </lineage>
</organism>
<name>A0ABT9V838_9BACL</name>
<keyword evidence="4" id="KW-0249">Electron transport</keyword>
<evidence type="ECO:0000256" key="7">
    <source>
        <dbReference type="SAM" id="MobiDB-lite"/>
    </source>
</evidence>
<dbReference type="InterPro" id="IPR036909">
    <property type="entry name" value="Cyt_c-like_dom_sf"/>
</dbReference>
<keyword evidence="5 6" id="KW-0408">Iron</keyword>
<keyword evidence="11" id="KW-1185">Reference proteome</keyword>
<dbReference type="PANTHER" id="PTHR37823:SF4">
    <property type="entry name" value="MENAQUINOL-CYTOCHROME C REDUCTASE CYTOCHROME B_C SUBUNIT"/>
    <property type="match status" value="1"/>
</dbReference>
<keyword evidence="3 6" id="KW-0479">Metal-binding</keyword>
<dbReference type="PROSITE" id="PS51257">
    <property type="entry name" value="PROKAR_LIPOPROTEIN"/>
    <property type="match status" value="1"/>
</dbReference>
<evidence type="ECO:0000256" key="6">
    <source>
        <dbReference type="PROSITE-ProRule" id="PRU00433"/>
    </source>
</evidence>
<evidence type="ECO:0000256" key="5">
    <source>
        <dbReference type="ARBA" id="ARBA00023004"/>
    </source>
</evidence>
<evidence type="ECO:0000256" key="2">
    <source>
        <dbReference type="ARBA" id="ARBA00022617"/>
    </source>
</evidence>
<dbReference type="InterPro" id="IPR012218">
    <property type="entry name" value="Cyt_c_BACSU-c550-type"/>
</dbReference>
<dbReference type="RefSeq" id="WP_307151587.1">
    <property type="nucleotide sequence ID" value="NZ_JAUSTU010000020.1"/>
</dbReference>
<dbReference type="PIRSF" id="PIRSF000025">
    <property type="entry name" value="Cytc_Bsub_c550"/>
    <property type="match status" value="1"/>
</dbReference>
<sequence length="112" mass="11923">MRKKLLALIMGSALILAACSGGGEEATDKNSKNEDTTASVDPEKKYQQKCSMCHGVNLDDGRGNVPELSAIGATMTKEEIEKVIKDGQGTMPGRQLQGEEAEAVAEWLAAKK</sequence>
<dbReference type="InterPro" id="IPR054782">
    <property type="entry name" value="Cytochro_C551"/>
</dbReference>
<dbReference type="EMBL" id="JAUSTU010000020">
    <property type="protein sequence ID" value="MDQ0157115.1"/>
    <property type="molecule type" value="Genomic_DNA"/>
</dbReference>
<evidence type="ECO:0000313" key="11">
    <source>
        <dbReference type="Proteomes" id="UP001231362"/>
    </source>
</evidence>
<feature type="signal peptide" evidence="8">
    <location>
        <begin position="1"/>
        <end position="20"/>
    </location>
</feature>
<feature type="domain" description="Cytochrome c" evidence="9">
    <location>
        <begin position="37"/>
        <end position="112"/>
    </location>
</feature>
<keyword evidence="1" id="KW-0813">Transport</keyword>
<feature type="chain" id="PRO_5045134317" evidence="8">
    <location>
        <begin position="21"/>
        <end position="112"/>
    </location>
</feature>
<comment type="caution">
    <text evidence="10">The sequence shown here is derived from an EMBL/GenBank/DDBJ whole genome shotgun (WGS) entry which is preliminary data.</text>
</comment>
<dbReference type="PANTHER" id="PTHR37823">
    <property type="entry name" value="CYTOCHROME C-553-LIKE"/>
    <property type="match status" value="1"/>
</dbReference>
<feature type="region of interest" description="Disordered" evidence="7">
    <location>
        <begin position="22"/>
        <end position="43"/>
    </location>
</feature>
<evidence type="ECO:0000256" key="3">
    <source>
        <dbReference type="ARBA" id="ARBA00022723"/>
    </source>
</evidence>
<evidence type="ECO:0000256" key="4">
    <source>
        <dbReference type="ARBA" id="ARBA00022982"/>
    </source>
</evidence>
<dbReference type="Gene3D" id="1.10.760.10">
    <property type="entry name" value="Cytochrome c-like domain"/>
    <property type="match status" value="1"/>
</dbReference>
<proteinExistence type="predicted"/>
<keyword evidence="2 6" id="KW-0349">Heme</keyword>
<dbReference type="SUPFAM" id="SSF46626">
    <property type="entry name" value="Cytochrome c"/>
    <property type="match status" value="1"/>
</dbReference>